<dbReference type="AlphaFoldDB" id="A0A1B2JG89"/>
<dbReference type="EMBL" id="CP014586">
    <property type="protein sequence ID" value="ANZ77057.1"/>
    <property type="molecule type" value="Genomic_DNA"/>
</dbReference>
<name>A0A1B2JG89_PICPA</name>
<sequence>MSMIVWKRSAIQRLQCGTKEETLSGLFGGKENYKMTTKEMLDVEDLAEFCMGSSVLLLPRKRWDVLQYKDILGCGGSMLLWAYVKISQREVSVLPIITGKLLPDQQPCTSIVGAMKELGNGLV</sequence>
<organism evidence="1 2">
    <name type="scientific">Komagataella pastoris</name>
    <name type="common">Yeast</name>
    <name type="synonym">Pichia pastoris</name>
    <dbReference type="NCBI Taxonomy" id="4922"/>
    <lineage>
        <taxon>Eukaryota</taxon>
        <taxon>Fungi</taxon>
        <taxon>Dikarya</taxon>
        <taxon>Ascomycota</taxon>
        <taxon>Saccharomycotina</taxon>
        <taxon>Pichiomycetes</taxon>
        <taxon>Pichiales</taxon>
        <taxon>Pichiaceae</taxon>
        <taxon>Komagataella</taxon>
    </lineage>
</organism>
<gene>
    <name evidence="1" type="ORF">ATY40_BA7504225</name>
</gene>
<protein>
    <submittedName>
        <fullName evidence="1">BA75_04225T0</fullName>
    </submittedName>
</protein>
<proteinExistence type="predicted"/>
<accession>A0A1B2JG89</accession>
<dbReference type="Proteomes" id="UP000094565">
    <property type="component" value="Chromosome 3"/>
</dbReference>
<evidence type="ECO:0000313" key="2">
    <source>
        <dbReference type="Proteomes" id="UP000094565"/>
    </source>
</evidence>
<reference evidence="1 2" key="1">
    <citation type="submission" date="2016-02" db="EMBL/GenBank/DDBJ databases">
        <title>Comparative genomic and transcriptomic foundation for Pichia pastoris.</title>
        <authorList>
            <person name="Love K.R."/>
            <person name="Shah K.A."/>
            <person name="Whittaker C.A."/>
            <person name="Wu J."/>
            <person name="Bartlett M.C."/>
            <person name="Ma D."/>
            <person name="Leeson R.L."/>
            <person name="Priest M."/>
            <person name="Young S.K."/>
            <person name="Love J.C."/>
        </authorList>
    </citation>
    <scope>NUCLEOTIDE SEQUENCE [LARGE SCALE GENOMIC DNA]</scope>
    <source>
        <strain evidence="1 2">ATCC 28485</strain>
    </source>
</reference>
<evidence type="ECO:0000313" key="1">
    <source>
        <dbReference type="EMBL" id="ANZ77057.1"/>
    </source>
</evidence>
<keyword evidence="2" id="KW-1185">Reference proteome</keyword>